<protein>
    <recommendedName>
        <fullName evidence="2">B-block binding subunit of TFIIIC domain-containing protein</fullName>
    </recommendedName>
</protein>
<keyword evidence="1" id="KW-0812">Transmembrane</keyword>
<evidence type="ECO:0000259" key="2">
    <source>
        <dbReference type="Pfam" id="PF04182"/>
    </source>
</evidence>
<keyword evidence="1" id="KW-1133">Transmembrane helix</keyword>
<evidence type="ECO:0000256" key="1">
    <source>
        <dbReference type="SAM" id="Phobius"/>
    </source>
</evidence>
<dbReference type="AlphaFoldDB" id="J7G2M3"/>
<name>J7G2M3_9CRYP</name>
<sequence length="1201" mass="146065">MNDLFCQIFLRGNRGIRLKKFFDFKSISKDLKFFFKVFEFFKINVVLFFLSSLHLNSNCFTICRWEKFRKKILGYFFSKNFNLSEGEIQILKEIGKKTKNGLFQYQLTKNLELKPNYMHHILNKLICFNLIKKFFCILNFNSKKSNAILLKPNIKYFSLFKKYTKKKEKLTNNEKETNLIKKLIKTVIRQKKNILTEKHLKYGICYLENIPKKVNKRQLHRKWQKIRERFKKANIIVLDKSGKKNIEIILNETIKVVSKHSYLGNFHITSDILKKKMDTWEIAALFSFPVNYLIKKIIDFYENSGITAPILFQKFRGYQTYKAIYSNLHLFEKFRLIEKNLEQFGRQKILIFKRKKAYPENKKFFKIKDYSKLICGVTNQTARRRIALLSWVKFHFIFLKDLGKKIALYEKKGLKKIDSKVIKRILQDLVNFDLLKIIKICAQVSWQKVKRFEFIVKQKPDQKQIKRIFYFLPLSFDIFKKKILTTNFQYKINIDKRPHISNNFFLFSLQLKFLKKIFESILFTFFCLKRKFLEVKFLEDDIYHKCTSRYFVKNTLEINRNFLTINIEDVSFSYRCFFNNQQIKFVLSMEKFNNFFLFWLWSVSLTLKKKFKASVISKNFIFSLKYIFNKNFQYRKIKKQTKFFIKDSVLNIIESRFPINCLNYLLEKKCPVQLFRKKFTMKQKSIKFKERLDNNFFIILNSRKKNDILLSRNKWDCELDVKFFSKYMEALNNTYPNFLTNFFKNSKSIRRRVNKLSSLTNIKAIVLFFKKLQFTLISNFLGKVSLNFSEFIKRSLEFPKFYFSFDIQKFKKTIEAKSFIYVKELNEIDKLQKNIVKKKILHLKLTYLHMKKSFKTVFKKYPHNHFFFMREKIYHFCKNFFSFLDKILKIERIKFLEISTSYIIMQSKKKKKPTTVCVSEKILLPLKIKKNYFFEKINKNFIMLVPFFVKKIFSQKKIDFFVKITKRITEFNLGKKKYKNITTPYEVRSYFSFPIYTKDEICDFFKNFFESPIPWNRKKPEINILKTQIFRINKKNFLFFYEQKRFLVSLFYFFLKIQRKSWFGFIFFWVYFPKIFFWYRIKTLARIKIFGENLNSKIQLSSIKYFQKIKNSIFSQILEKPGFEKEHMVYSYKNFPYISSLFEKSICDLINENRIEIFEISSKSNFHSPTNFQIPFYTKVMKLRKIKKTKLFFPIVAVPIF</sequence>
<keyword evidence="1" id="KW-0472">Membrane</keyword>
<organism evidence="3 4">
    <name type="scientific">Chroomonas mesostigmatica CCMP1168</name>
    <dbReference type="NCBI Taxonomy" id="1195612"/>
    <lineage>
        <taxon>Eukaryota</taxon>
        <taxon>Cryptophyceae</taxon>
        <taxon>Pyrenomonadales</taxon>
        <taxon>Chroomonadaceae</taxon>
        <taxon>Chroomonas</taxon>
    </lineage>
</organism>
<reference evidence="3 4" key="1">
    <citation type="journal article" date="2012" name="Genome Biol. Evol.">
        <title>Nucleomorph genome sequence of the cryptophyte alga Chroomonas mesostigmatica CCMP1168 reveals lineage-specific gene loss and genome complexity.</title>
        <authorList>
            <person name="Moore C.E."/>
            <person name="Curtis B."/>
            <person name="Mills T."/>
            <person name="Tanifuji G."/>
            <person name="Archibald J.M."/>
        </authorList>
    </citation>
    <scope>NUCLEOTIDE SEQUENCE [LARGE SCALE GENOMIC DNA]</scope>
    <source>
        <strain evidence="3 4">CCMP1168</strain>
    </source>
</reference>
<geneLocation type="nucleomorph" evidence="3"/>
<dbReference type="Proteomes" id="UP000243348">
    <property type="component" value="Nucleomorph 1"/>
</dbReference>
<keyword evidence="3" id="KW-0542">Nucleomorph</keyword>
<dbReference type="InterPro" id="IPR007309">
    <property type="entry name" value="TFIIIC_Bblock-bd"/>
</dbReference>
<accession>J7G2M3</accession>
<dbReference type="EMBL" id="CP003680">
    <property type="protein sequence ID" value="AFP65269.1"/>
    <property type="molecule type" value="Genomic_DNA"/>
</dbReference>
<feature type="transmembrane region" description="Helical" evidence="1">
    <location>
        <begin position="1062"/>
        <end position="1079"/>
    </location>
</feature>
<gene>
    <name evidence="3" type="ORF">CMESO_69</name>
</gene>
<evidence type="ECO:0000313" key="4">
    <source>
        <dbReference type="Proteomes" id="UP000243348"/>
    </source>
</evidence>
<feature type="domain" description="B-block binding subunit of TFIIIC" evidence="2">
    <location>
        <begin position="87"/>
        <end position="137"/>
    </location>
</feature>
<dbReference type="Pfam" id="PF04182">
    <property type="entry name" value="B-block_TFIIIC"/>
    <property type="match status" value="1"/>
</dbReference>
<evidence type="ECO:0000313" key="3">
    <source>
        <dbReference type="EMBL" id="AFP65269.1"/>
    </source>
</evidence>
<proteinExistence type="predicted"/>